<dbReference type="SUPFAM" id="SSF55785">
    <property type="entry name" value="PYP-like sensor domain (PAS domain)"/>
    <property type="match status" value="1"/>
</dbReference>
<dbReference type="GO" id="GO:0007234">
    <property type="term" value="P:osmosensory signaling via phosphorelay pathway"/>
    <property type="evidence" value="ECO:0007669"/>
    <property type="project" value="TreeGrafter"/>
</dbReference>
<dbReference type="Pfam" id="PF08448">
    <property type="entry name" value="PAS_4"/>
    <property type="match status" value="1"/>
</dbReference>
<evidence type="ECO:0000256" key="4">
    <source>
        <dbReference type="ARBA" id="ARBA00022777"/>
    </source>
</evidence>
<dbReference type="GO" id="GO:0000156">
    <property type="term" value="F:phosphorelay response regulator activity"/>
    <property type="evidence" value="ECO:0007669"/>
    <property type="project" value="TreeGrafter"/>
</dbReference>
<dbReference type="InterPro" id="IPR005467">
    <property type="entry name" value="His_kinase_dom"/>
</dbReference>
<sequence>MHDQMTELLNHVAAPVFVLDVTADGTPVYSVFNDYAMKTAAMTAETILGRTAKEIYGGRFGEMAYQRHLEVIASGKTSTYELELPLRGIPCWVRTTLKPVTDAQGRVVQLIGTSIDITAEQQAREMQASFRTITGEMEQFVSLAAHDLRAPMRNVKFLAEMLREDFLDQGDGKVELIDLLEDVATKSAVLISDVLSHAQSDTSSAAEVVPFDFGALCQSISNVLDPRNHHRITWFSALMQGEKTAFQIVLRNLVENAIKHARHNNLQLEIALVHHTADMIEIEVRDDGKGFDNPALAFLGSGQLRSESGYGLFGVRRLIAARGGTISVKNGVNRSGSIVRFSLPGTLVRVIPAPVTAQPLPVSLR</sequence>
<dbReference type="CDD" id="cd00130">
    <property type="entry name" value="PAS"/>
    <property type="match status" value="1"/>
</dbReference>
<dbReference type="PROSITE" id="PS50113">
    <property type="entry name" value="PAC"/>
    <property type="match status" value="1"/>
</dbReference>
<dbReference type="PANTHER" id="PTHR42878">
    <property type="entry name" value="TWO-COMPONENT HISTIDINE KINASE"/>
    <property type="match status" value="1"/>
</dbReference>
<evidence type="ECO:0000313" key="9">
    <source>
        <dbReference type="Proteomes" id="UP000309550"/>
    </source>
</evidence>
<dbReference type="CDD" id="cd00082">
    <property type="entry name" value="HisKA"/>
    <property type="match status" value="1"/>
</dbReference>
<dbReference type="SMART" id="SM00388">
    <property type="entry name" value="HisKA"/>
    <property type="match status" value="1"/>
</dbReference>
<dbReference type="SUPFAM" id="SSF47384">
    <property type="entry name" value="Homodimeric domain of signal transducing histidine kinase"/>
    <property type="match status" value="1"/>
</dbReference>
<dbReference type="PANTHER" id="PTHR42878:SF14">
    <property type="entry name" value="OSMOLARITY TWO-COMPONENT SYSTEM PROTEIN SSK1"/>
    <property type="match status" value="1"/>
</dbReference>
<evidence type="ECO:0000256" key="5">
    <source>
        <dbReference type="ARBA" id="ARBA00023136"/>
    </source>
</evidence>
<dbReference type="PROSITE" id="PS50109">
    <property type="entry name" value="HIS_KIN"/>
    <property type="match status" value="1"/>
</dbReference>
<reference evidence="8 9" key="1">
    <citation type="submission" date="2019-05" db="EMBL/GenBank/DDBJ databases">
        <title>Sulfitobacter sabulilitoris sp. nov., isolated from a marine sand.</title>
        <authorList>
            <person name="Yoon J.-H."/>
        </authorList>
    </citation>
    <scope>NUCLEOTIDE SEQUENCE [LARGE SCALE GENOMIC DNA]</scope>
    <source>
        <strain evidence="8 9">HSMS-29</strain>
    </source>
</reference>
<dbReference type="Gene3D" id="1.10.287.130">
    <property type="match status" value="1"/>
</dbReference>
<organism evidence="8 9">
    <name type="scientific">Sulfitobacter sabulilitoris</name>
    <dbReference type="NCBI Taxonomy" id="2562655"/>
    <lineage>
        <taxon>Bacteria</taxon>
        <taxon>Pseudomonadati</taxon>
        <taxon>Pseudomonadota</taxon>
        <taxon>Alphaproteobacteria</taxon>
        <taxon>Rhodobacterales</taxon>
        <taxon>Roseobacteraceae</taxon>
        <taxon>Sulfitobacter</taxon>
    </lineage>
</organism>
<dbReference type="Gene3D" id="3.30.450.20">
    <property type="entry name" value="PAS domain"/>
    <property type="match status" value="1"/>
</dbReference>
<dbReference type="InterPro" id="IPR003661">
    <property type="entry name" value="HisK_dim/P_dom"/>
</dbReference>
<dbReference type="SUPFAM" id="SSF55874">
    <property type="entry name" value="ATPase domain of HSP90 chaperone/DNA topoisomerase II/histidine kinase"/>
    <property type="match status" value="1"/>
</dbReference>
<dbReference type="EC" id="2.7.13.3" evidence="2"/>
<comment type="catalytic activity">
    <reaction evidence="1">
        <text>ATP + protein L-histidine = ADP + protein N-phospho-L-histidine.</text>
        <dbReference type="EC" id="2.7.13.3"/>
    </reaction>
</comment>
<dbReference type="Gene3D" id="3.30.565.10">
    <property type="entry name" value="Histidine kinase-like ATPase, C-terminal domain"/>
    <property type="match status" value="1"/>
</dbReference>
<protein>
    <recommendedName>
        <fullName evidence="2">histidine kinase</fullName>
        <ecNumber evidence="2">2.7.13.3</ecNumber>
    </recommendedName>
</protein>
<dbReference type="CDD" id="cd16936">
    <property type="entry name" value="HATPase_RsbW-like"/>
    <property type="match status" value="1"/>
</dbReference>
<dbReference type="InterPro" id="IPR000700">
    <property type="entry name" value="PAS-assoc_C"/>
</dbReference>
<evidence type="ECO:0000313" key="8">
    <source>
        <dbReference type="EMBL" id="TMM54907.1"/>
    </source>
</evidence>
<dbReference type="InterPro" id="IPR003594">
    <property type="entry name" value="HATPase_dom"/>
</dbReference>
<dbReference type="InterPro" id="IPR013656">
    <property type="entry name" value="PAS_4"/>
</dbReference>
<evidence type="ECO:0000256" key="1">
    <source>
        <dbReference type="ARBA" id="ARBA00000085"/>
    </source>
</evidence>
<keyword evidence="3" id="KW-0808">Transferase</keyword>
<dbReference type="Pfam" id="PF02518">
    <property type="entry name" value="HATPase_c"/>
    <property type="match status" value="1"/>
</dbReference>
<evidence type="ECO:0000259" key="6">
    <source>
        <dbReference type="PROSITE" id="PS50109"/>
    </source>
</evidence>
<dbReference type="InterPro" id="IPR050351">
    <property type="entry name" value="BphY/WalK/GraS-like"/>
</dbReference>
<dbReference type="GO" id="GO:0000155">
    <property type="term" value="F:phosphorelay sensor kinase activity"/>
    <property type="evidence" value="ECO:0007669"/>
    <property type="project" value="InterPro"/>
</dbReference>
<proteinExistence type="predicted"/>
<dbReference type="InterPro" id="IPR035965">
    <property type="entry name" value="PAS-like_dom_sf"/>
</dbReference>
<dbReference type="SMART" id="SM00387">
    <property type="entry name" value="HATPase_c"/>
    <property type="match status" value="1"/>
</dbReference>
<comment type="caution">
    <text evidence="8">The sequence shown here is derived from an EMBL/GenBank/DDBJ whole genome shotgun (WGS) entry which is preliminary data.</text>
</comment>
<evidence type="ECO:0000259" key="7">
    <source>
        <dbReference type="PROSITE" id="PS50113"/>
    </source>
</evidence>
<feature type="domain" description="Histidine kinase" evidence="6">
    <location>
        <begin position="143"/>
        <end position="347"/>
    </location>
</feature>
<dbReference type="GO" id="GO:0016020">
    <property type="term" value="C:membrane"/>
    <property type="evidence" value="ECO:0007669"/>
    <property type="project" value="UniProtKB-SubCell"/>
</dbReference>
<dbReference type="GO" id="GO:0030295">
    <property type="term" value="F:protein kinase activator activity"/>
    <property type="evidence" value="ECO:0007669"/>
    <property type="project" value="TreeGrafter"/>
</dbReference>
<dbReference type="OrthoDB" id="7810511at2"/>
<evidence type="ECO:0000256" key="2">
    <source>
        <dbReference type="ARBA" id="ARBA00012438"/>
    </source>
</evidence>
<accession>A0A5S3PKN0</accession>
<name>A0A5S3PKN0_9RHOB</name>
<dbReference type="InterPro" id="IPR036097">
    <property type="entry name" value="HisK_dim/P_sf"/>
</dbReference>
<keyword evidence="4" id="KW-0418">Kinase</keyword>
<keyword evidence="5" id="KW-0472">Membrane</keyword>
<dbReference type="InterPro" id="IPR000014">
    <property type="entry name" value="PAS"/>
</dbReference>
<evidence type="ECO:0000256" key="3">
    <source>
        <dbReference type="ARBA" id="ARBA00022679"/>
    </source>
</evidence>
<dbReference type="EMBL" id="VANS01000001">
    <property type="protein sequence ID" value="TMM54907.1"/>
    <property type="molecule type" value="Genomic_DNA"/>
</dbReference>
<dbReference type="Proteomes" id="UP000309550">
    <property type="component" value="Unassembled WGS sequence"/>
</dbReference>
<keyword evidence="9" id="KW-1185">Reference proteome</keyword>
<dbReference type="AlphaFoldDB" id="A0A5S3PKN0"/>
<feature type="domain" description="PAC" evidence="7">
    <location>
        <begin position="76"/>
        <end position="129"/>
    </location>
</feature>
<gene>
    <name evidence="8" type="ORF">FDT80_04840</name>
</gene>
<dbReference type="InterPro" id="IPR036890">
    <property type="entry name" value="HATPase_C_sf"/>
</dbReference>